<evidence type="ECO:0000313" key="3">
    <source>
        <dbReference type="EMBL" id="RGL10074.1"/>
    </source>
</evidence>
<comment type="caution">
    <text evidence="3">The sequence shown here is derived from an EMBL/GenBank/DDBJ whole genome shotgun (WGS) entry which is preliminary data.</text>
</comment>
<protein>
    <submittedName>
        <fullName evidence="3">AAA family ATPase</fullName>
    </submittedName>
</protein>
<dbReference type="Gene3D" id="3.30.565.60">
    <property type="match status" value="1"/>
</dbReference>
<proteinExistence type="predicted"/>
<dbReference type="InterPro" id="IPR036388">
    <property type="entry name" value="WH-like_DNA-bd_sf"/>
</dbReference>
<feature type="region of interest" description="Disordered" evidence="1">
    <location>
        <begin position="384"/>
        <end position="406"/>
    </location>
</feature>
<dbReference type="Pfam" id="PF13749">
    <property type="entry name" value="HATPase_c_4"/>
    <property type="match status" value="1"/>
</dbReference>
<dbReference type="InterPro" id="IPR038461">
    <property type="entry name" value="Schlafen_AlbA_2_dom_sf"/>
</dbReference>
<dbReference type="InterPro" id="IPR038475">
    <property type="entry name" value="RecG_C_sf"/>
</dbReference>
<dbReference type="Gene3D" id="1.10.10.10">
    <property type="entry name" value="Winged helix-like DNA-binding domain superfamily/Winged helix DNA-binding domain"/>
    <property type="match status" value="1"/>
</dbReference>
<dbReference type="EMBL" id="QSRJ01000006">
    <property type="protein sequence ID" value="RGL10074.1"/>
    <property type="molecule type" value="Genomic_DNA"/>
</dbReference>
<reference evidence="3 4" key="1">
    <citation type="submission" date="2018-08" db="EMBL/GenBank/DDBJ databases">
        <title>A genome reference for cultivated species of the human gut microbiota.</title>
        <authorList>
            <person name="Zou Y."/>
            <person name="Xue W."/>
            <person name="Luo G."/>
        </authorList>
    </citation>
    <scope>NUCLEOTIDE SEQUENCE [LARGE SCALE GENOMIC DNA]</scope>
    <source>
        <strain evidence="3 4">TF08-14</strain>
    </source>
</reference>
<organism evidence="3 4">
    <name type="scientific">Collinsella tanakaei</name>
    <dbReference type="NCBI Taxonomy" id="626935"/>
    <lineage>
        <taxon>Bacteria</taxon>
        <taxon>Bacillati</taxon>
        <taxon>Actinomycetota</taxon>
        <taxon>Coriobacteriia</taxon>
        <taxon>Coriobacteriales</taxon>
        <taxon>Coriobacteriaceae</taxon>
        <taxon>Collinsella</taxon>
    </lineage>
</organism>
<evidence type="ECO:0000259" key="2">
    <source>
        <dbReference type="Pfam" id="PF04326"/>
    </source>
</evidence>
<dbReference type="PANTHER" id="PTHR30595:SF6">
    <property type="entry name" value="SCHLAFEN ALBA-2 DOMAIN-CONTAINING PROTEIN"/>
    <property type="match status" value="1"/>
</dbReference>
<dbReference type="AlphaFoldDB" id="A0A3E4QTF8"/>
<feature type="domain" description="Schlafen AlbA-2" evidence="2">
    <location>
        <begin position="9"/>
        <end position="135"/>
    </location>
</feature>
<dbReference type="CDD" id="cd00090">
    <property type="entry name" value="HTH_ARSR"/>
    <property type="match status" value="1"/>
</dbReference>
<sequence>MGVRMKMVESEGCEFKRSVTPRLAREVIAFLNGRGGVIYVGVEDDGTVSGVGDSAAAMLAVESIVRDAIQPDATELMRCSVVYGAGLSEERHSNDEAQCVRIDVSAGVSKPYFLRSKGLTPHGVYVRQGASSIPATNTAIRRMVREADGERFEDLRSLRQDLTFEKAQSLFKANDVAWGTSQMRSLGLLSDDGVFTNLALLLSDQCPPYLKAVWFDGTAAGPFSFRNRDEFTGSIFQQLEDAFRFIDDRNNLASKIDGLERIDIRDYPVDAVREALINAVVHREYSFGDSTLVKMFDDQMQIVNLGGLPDGIELQDIAAGVSRLRNPKLAGVFFRLKLIEAYGTGIAKIRSAYRYDVKRPQISFSKGAFTIALPNRSYKNALSNGENTARSGLRGTGEPFEVSGEGASSLWLRSRTAAGEPSPRNALREEGGSKRALASFDLSDIERTVCFIEVEGEVTRKQIEELLGVGQTTAGKVLRGLAEDGVIVQEGRGPSTRYRLAG</sequence>
<dbReference type="Gene3D" id="3.30.950.30">
    <property type="entry name" value="Schlafen, AAA domain"/>
    <property type="match status" value="1"/>
</dbReference>
<dbReference type="Pfam" id="PF04326">
    <property type="entry name" value="SLFN_AlbA_2"/>
    <property type="match status" value="1"/>
</dbReference>
<evidence type="ECO:0000256" key="1">
    <source>
        <dbReference type="SAM" id="MobiDB-lite"/>
    </source>
</evidence>
<accession>A0A3E4QTF8</accession>
<dbReference type="PANTHER" id="PTHR30595">
    <property type="entry name" value="GLPR-RELATED TRANSCRIPTIONAL REPRESSOR"/>
    <property type="match status" value="1"/>
</dbReference>
<name>A0A3E4QTF8_9ACTN</name>
<dbReference type="InterPro" id="IPR007421">
    <property type="entry name" value="Schlafen_AlbA_2_dom"/>
</dbReference>
<dbReference type="InterPro" id="IPR036390">
    <property type="entry name" value="WH_DNA-bd_sf"/>
</dbReference>
<dbReference type="SUPFAM" id="SSF46785">
    <property type="entry name" value="Winged helix' DNA-binding domain"/>
    <property type="match status" value="1"/>
</dbReference>
<gene>
    <name evidence="3" type="ORF">DXC81_05660</name>
</gene>
<evidence type="ECO:0000313" key="4">
    <source>
        <dbReference type="Proteomes" id="UP000260943"/>
    </source>
</evidence>
<dbReference type="Proteomes" id="UP000260943">
    <property type="component" value="Unassembled WGS sequence"/>
</dbReference>
<dbReference type="InterPro" id="IPR011991">
    <property type="entry name" value="ArsR-like_HTH"/>
</dbReference>